<gene>
    <name evidence="1" type="ORF">KFL_000070250</name>
</gene>
<dbReference type="EMBL" id="DF236956">
    <property type="protein sequence ID" value="GAQ78055.1"/>
    <property type="molecule type" value="Genomic_DNA"/>
</dbReference>
<dbReference type="OrthoDB" id="1845870at2759"/>
<sequence>MSGPSSLFNQSLDVLVKNIDKVVSLEALPEEVLVLLFQRILQAGKLNEKVLELFLRESDKHRELIDSLQSLHIQRPPAILPTRCSYRGV</sequence>
<evidence type="ECO:0000313" key="2">
    <source>
        <dbReference type="Proteomes" id="UP000054558"/>
    </source>
</evidence>
<dbReference type="AlphaFoldDB" id="A0A1Y1HHY3"/>
<dbReference type="Proteomes" id="UP000054558">
    <property type="component" value="Unassembled WGS sequence"/>
</dbReference>
<evidence type="ECO:0000313" key="1">
    <source>
        <dbReference type="EMBL" id="GAQ78055.1"/>
    </source>
</evidence>
<reference evidence="1 2" key="1">
    <citation type="journal article" date="2014" name="Nat. Commun.">
        <title>Klebsormidium flaccidum genome reveals primary factors for plant terrestrial adaptation.</title>
        <authorList>
            <person name="Hori K."/>
            <person name="Maruyama F."/>
            <person name="Fujisawa T."/>
            <person name="Togashi T."/>
            <person name="Yamamoto N."/>
            <person name="Seo M."/>
            <person name="Sato S."/>
            <person name="Yamada T."/>
            <person name="Mori H."/>
            <person name="Tajima N."/>
            <person name="Moriyama T."/>
            <person name="Ikeuchi M."/>
            <person name="Watanabe M."/>
            <person name="Wada H."/>
            <person name="Kobayashi K."/>
            <person name="Saito M."/>
            <person name="Masuda T."/>
            <person name="Sasaki-Sekimoto Y."/>
            <person name="Mashiguchi K."/>
            <person name="Awai K."/>
            <person name="Shimojima M."/>
            <person name="Masuda S."/>
            <person name="Iwai M."/>
            <person name="Nobusawa T."/>
            <person name="Narise T."/>
            <person name="Kondo S."/>
            <person name="Saito H."/>
            <person name="Sato R."/>
            <person name="Murakawa M."/>
            <person name="Ihara Y."/>
            <person name="Oshima-Yamada Y."/>
            <person name="Ohtaka K."/>
            <person name="Satoh M."/>
            <person name="Sonobe K."/>
            <person name="Ishii M."/>
            <person name="Ohtani R."/>
            <person name="Kanamori-Sato M."/>
            <person name="Honoki R."/>
            <person name="Miyazaki D."/>
            <person name="Mochizuki H."/>
            <person name="Umetsu J."/>
            <person name="Higashi K."/>
            <person name="Shibata D."/>
            <person name="Kamiya Y."/>
            <person name="Sato N."/>
            <person name="Nakamura Y."/>
            <person name="Tabata S."/>
            <person name="Ida S."/>
            <person name="Kurokawa K."/>
            <person name="Ohta H."/>
        </authorList>
    </citation>
    <scope>NUCLEOTIDE SEQUENCE [LARGE SCALE GENOMIC DNA]</scope>
    <source>
        <strain evidence="1 2">NIES-2285</strain>
    </source>
</reference>
<name>A0A1Y1HHY3_KLENI</name>
<keyword evidence="2" id="KW-1185">Reference proteome</keyword>
<organism evidence="1 2">
    <name type="scientific">Klebsormidium nitens</name>
    <name type="common">Green alga</name>
    <name type="synonym">Ulothrix nitens</name>
    <dbReference type="NCBI Taxonomy" id="105231"/>
    <lineage>
        <taxon>Eukaryota</taxon>
        <taxon>Viridiplantae</taxon>
        <taxon>Streptophyta</taxon>
        <taxon>Klebsormidiophyceae</taxon>
        <taxon>Klebsormidiales</taxon>
        <taxon>Klebsormidiaceae</taxon>
        <taxon>Klebsormidium</taxon>
    </lineage>
</organism>
<protein>
    <submittedName>
        <fullName evidence="1">Uncharacterized protein</fullName>
    </submittedName>
</protein>
<dbReference type="OMA" id="FMGTGNE"/>
<proteinExistence type="predicted"/>
<accession>A0A1Y1HHY3</accession>